<evidence type="ECO:0000313" key="9">
    <source>
        <dbReference type="Proteomes" id="UP000197290"/>
    </source>
</evidence>
<feature type="transmembrane region" description="Helical" evidence="7">
    <location>
        <begin position="204"/>
        <end position="225"/>
    </location>
</feature>
<accession>A0A245ZI59</accession>
<dbReference type="InterPro" id="IPR050833">
    <property type="entry name" value="Poly_Biosynth_Transport"/>
</dbReference>
<dbReference type="GO" id="GO:0005886">
    <property type="term" value="C:plasma membrane"/>
    <property type="evidence" value="ECO:0007669"/>
    <property type="project" value="UniProtKB-SubCell"/>
</dbReference>
<comment type="similarity">
    <text evidence="2">Belongs to the polysaccharide synthase family.</text>
</comment>
<evidence type="ECO:0000256" key="2">
    <source>
        <dbReference type="ARBA" id="ARBA00007430"/>
    </source>
</evidence>
<comment type="subcellular location">
    <subcellularLocation>
        <location evidence="1">Cell membrane</location>
        <topology evidence="1">Multi-pass membrane protein</topology>
    </subcellularLocation>
</comment>
<keyword evidence="3" id="KW-1003">Cell membrane</keyword>
<feature type="transmembrane region" description="Helical" evidence="7">
    <location>
        <begin position="245"/>
        <end position="271"/>
    </location>
</feature>
<dbReference type="EMBL" id="NBBI01000004">
    <property type="protein sequence ID" value="OWK29413.1"/>
    <property type="molecule type" value="Genomic_DNA"/>
</dbReference>
<feature type="transmembrane region" description="Helical" evidence="7">
    <location>
        <begin position="12"/>
        <end position="35"/>
    </location>
</feature>
<feature type="transmembrane region" description="Helical" evidence="7">
    <location>
        <begin position="115"/>
        <end position="134"/>
    </location>
</feature>
<gene>
    <name evidence="8" type="ORF">SPDO_23980</name>
</gene>
<keyword evidence="5 7" id="KW-1133">Transmembrane helix</keyword>
<protein>
    <submittedName>
        <fullName evidence="8">Colanic acid exporter</fullName>
    </submittedName>
</protein>
<organism evidence="8 9">
    <name type="scientific">Sphingomonas dokdonensis</name>
    <dbReference type="NCBI Taxonomy" id="344880"/>
    <lineage>
        <taxon>Bacteria</taxon>
        <taxon>Pseudomonadati</taxon>
        <taxon>Pseudomonadota</taxon>
        <taxon>Alphaproteobacteria</taxon>
        <taxon>Sphingomonadales</taxon>
        <taxon>Sphingomonadaceae</taxon>
        <taxon>Sphingomonas</taxon>
    </lineage>
</organism>
<proteinExistence type="inferred from homology"/>
<feature type="transmembrane region" description="Helical" evidence="7">
    <location>
        <begin position="83"/>
        <end position="103"/>
    </location>
</feature>
<feature type="transmembrane region" description="Helical" evidence="7">
    <location>
        <begin position="146"/>
        <end position="167"/>
    </location>
</feature>
<dbReference type="PANTHER" id="PTHR30250">
    <property type="entry name" value="PST FAMILY PREDICTED COLANIC ACID TRANSPORTER"/>
    <property type="match status" value="1"/>
</dbReference>
<keyword evidence="6 7" id="KW-0472">Membrane</keyword>
<evidence type="ECO:0000256" key="5">
    <source>
        <dbReference type="ARBA" id="ARBA00022989"/>
    </source>
</evidence>
<evidence type="ECO:0000313" key="8">
    <source>
        <dbReference type="EMBL" id="OWK29413.1"/>
    </source>
</evidence>
<feature type="transmembrane region" description="Helical" evidence="7">
    <location>
        <begin position="438"/>
        <end position="457"/>
    </location>
</feature>
<comment type="caution">
    <text evidence="8">The sequence shown here is derived from an EMBL/GenBank/DDBJ whole genome shotgun (WGS) entry which is preliminary data.</text>
</comment>
<name>A0A245ZI59_9SPHN</name>
<feature type="transmembrane region" description="Helical" evidence="7">
    <location>
        <begin position="292"/>
        <end position="313"/>
    </location>
</feature>
<dbReference type="Proteomes" id="UP000197290">
    <property type="component" value="Unassembled WGS sequence"/>
</dbReference>
<dbReference type="AlphaFoldDB" id="A0A245ZI59"/>
<feature type="transmembrane region" description="Helical" evidence="7">
    <location>
        <begin position="356"/>
        <end position="373"/>
    </location>
</feature>
<feature type="transmembrane region" description="Helical" evidence="7">
    <location>
        <begin position="173"/>
        <end position="192"/>
    </location>
</feature>
<evidence type="ECO:0000256" key="6">
    <source>
        <dbReference type="ARBA" id="ARBA00023136"/>
    </source>
</evidence>
<feature type="transmembrane region" description="Helical" evidence="7">
    <location>
        <begin position="319"/>
        <end position="335"/>
    </location>
</feature>
<evidence type="ECO:0000256" key="1">
    <source>
        <dbReference type="ARBA" id="ARBA00004651"/>
    </source>
</evidence>
<keyword evidence="9" id="KW-1185">Reference proteome</keyword>
<dbReference type="Pfam" id="PF13440">
    <property type="entry name" value="Polysacc_synt_3"/>
    <property type="match status" value="1"/>
</dbReference>
<evidence type="ECO:0000256" key="7">
    <source>
        <dbReference type="SAM" id="Phobius"/>
    </source>
</evidence>
<evidence type="ECO:0000256" key="4">
    <source>
        <dbReference type="ARBA" id="ARBA00022692"/>
    </source>
</evidence>
<reference evidence="8 9" key="1">
    <citation type="submission" date="2017-03" db="EMBL/GenBank/DDBJ databases">
        <title>Genome sequence of Sphingomonas dokdonensis DSM 21029.</title>
        <authorList>
            <person name="Poehlein A."/>
            <person name="Wuebbeler J.H."/>
            <person name="Steinbuechel A."/>
            <person name="Daniel R."/>
        </authorList>
    </citation>
    <scope>NUCLEOTIDE SEQUENCE [LARGE SCALE GENOMIC DNA]</scope>
    <source>
        <strain evidence="8 9">DSM 21029</strain>
    </source>
</reference>
<sequence>MVAAPVMLRSGTMVLGANIVDVAAVLLRNIILARLLPVEQFGLAATFSILMTMVETFQNVGLNRLVVQDARADHPDFVARLHGAQIAVSLGATLLLATFAYPFALAMGTPSLTPAYLLLALVPLANAFVNLETFRMQRDGRFGPQVLRSILSQPVGLLALVPGYWWLGDHRAALVAIMAQQITAVVLTHINVRPRFSLAFDPTVMRTVAAFGWPLIVNGLLMFLILNGDRIIVLRQFGPATLGWFSAAVMLTLTPANLILRTIQTIVLPLLSKMQSDRPAFQRIYDTSCSTSALVGVVAVLGSLLFGPLVIGLLFGPKFLPAATVITPLACMNALRVLRIAPTVAAMAHGETRNPLYANVVRALGVPLAAVSAALTGAIWPMIVVGVAAELAGAIAAGRLAHRRVGVDGALYWRSLRLLGSCSMAALAIPWAQWPATLLILSLLLVAIARCGSHLGLTRLFRWDRWNWAAHRSHRT</sequence>
<evidence type="ECO:0000256" key="3">
    <source>
        <dbReference type="ARBA" id="ARBA00022475"/>
    </source>
</evidence>
<dbReference type="PANTHER" id="PTHR30250:SF10">
    <property type="entry name" value="LIPOPOLYSACCHARIDE BIOSYNTHESIS PROTEIN WZXC"/>
    <property type="match status" value="1"/>
</dbReference>
<keyword evidence="4 7" id="KW-0812">Transmembrane</keyword>